<protein>
    <submittedName>
        <fullName evidence="5">GntR family transcriptional regulator</fullName>
    </submittedName>
</protein>
<evidence type="ECO:0000256" key="2">
    <source>
        <dbReference type="ARBA" id="ARBA00023125"/>
    </source>
</evidence>
<reference evidence="5" key="1">
    <citation type="submission" date="2020-10" db="EMBL/GenBank/DDBJ databases">
        <authorList>
            <person name="Abbas A."/>
            <person name="Razzaq R."/>
            <person name="Waqas M."/>
            <person name="Abbas N."/>
            <person name="Nielsen T.K."/>
            <person name="Hansen L.H."/>
            <person name="Hussain S."/>
            <person name="Shahid M."/>
        </authorList>
    </citation>
    <scope>NUCLEOTIDE SEQUENCE</scope>
    <source>
        <strain evidence="5">S14</strain>
    </source>
</reference>
<dbReference type="InterPro" id="IPR036388">
    <property type="entry name" value="WH-like_DNA-bd_sf"/>
</dbReference>
<dbReference type="InterPro" id="IPR011663">
    <property type="entry name" value="UTRA"/>
</dbReference>
<feature type="domain" description="HTH gntR-type" evidence="4">
    <location>
        <begin position="24"/>
        <end position="92"/>
    </location>
</feature>
<evidence type="ECO:0000259" key="4">
    <source>
        <dbReference type="PROSITE" id="PS50949"/>
    </source>
</evidence>
<keyword evidence="3" id="KW-0804">Transcription</keyword>
<dbReference type="InterPro" id="IPR036390">
    <property type="entry name" value="WH_DNA-bd_sf"/>
</dbReference>
<dbReference type="PANTHER" id="PTHR44846">
    <property type="entry name" value="MANNOSYL-D-GLYCERATE TRANSPORT/METABOLISM SYSTEM REPRESSOR MNGR-RELATED"/>
    <property type="match status" value="1"/>
</dbReference>
<dbReference type="SUPFAM" id="SSF64288">
    <property type="entry name" value="Chorismate lyase-like"/>
    <property type="match status" value="1"/>
</dbReference>
<dbReference type="Gene3D" id="3.40.1410.10">
    <property type="entry name" value="Chorismate lyase-like"/>
    <property type="match status" value="1"/>
</dbReference>
<dbReference type="InterPro" id="IPR050679">
    <property type="entry name" value="Bact_HTH_transcr_reg"/>
</dbReference>
<name>A0ABU1DBG2_9HYPH</name>
<proteinExistence type="predicted"/>
<accession>A0ABU1DBG2</accession>
<dbReference type="Pfam" id="PF00392">
    <property type="entry name" value="GntR"/>
    <property type="match status" value="1"/>
</dbReference>
<dbReference type="PRINTS" id="PR00035">
    <property type="entry name" value="HTHGNTR"/>
</dbReference>
<dbReference type="CDD" id="cd07377">
    <property type="entry name" value="WHTH_GntR"/>
    <property type="match status" value="1"/>
</dbReference>
<keyword evidence="1" id="KW-0805">Transcription regulation</keyword>
<dbReference type="EMBL" id="JADBEO010000003">
    <property type="protein sequence ID" value="MDR4305459.1"/>
    <property type="molecule type" value="Genomic_DNA"/>
</dbReference>
<dbReference type="PANTHER" id="PTHR44846:SF1">
    <property type="entry name" value="MANNOSYL-D-GLYCERATE TRANSPORT_METABOLISM SYSTEM REPRESSOR MNGR-RELATED"/>
    <property type="match status" value="1"/>
</dbReference>
<comment type="caution">
    <text evidence="5">The sequence shown here is derived from an EMBL/GenBank/DDBJ whole genome shotgun (WGS) entry which is preliminary data.</text>
</comment>
<dbReference type="SMART" id="SM00345">
    <property type="entry name" value="HTH_GNTR"/>
    <property type="match status" value="1"/>
</dbReference>
<dbReference type="SUPFAM" id="SSF46785">
    <property type="entry name" value="Winged helix' DNA-binding domain"/>
    <property type="match status" value="1"/>
</dbReference>
<evidence type="ECO:0000256" key="3">
    <source>
        <dbReference type="ARBA" id="ARBA00023163"/>
    </source>
</evidence>
<keyword evidence="6" id="KW-1185">Reference proteome</keyword>
<dbReference type="InterPro" id="IPR028978">
    <property type="entry name" value="Chorismate_lyase_/UTRA_dom_sf"/>
</dbReference>
<sequence length="256" mass="28332">MLQVISGSGQTLSSRLRLNADTARPNYLQLEQQIGDMILSGELAKGDTLPPSRKLAVELGLSRATIQKCYDSLRRAGLLSAHGRLGFIIEGGPDKIKPRMERLKGFTEEMRELGKSASSRVLQQAIVRDRSVASIFGVPSDSALLLLVRVRYSDGLAMSKETAWYDVSAAPGLADKDLSGSVYQLLGEQGVGLVHCEQTIEASEPDEEECDIFGFEEPRPCLLIKRRSYDKDERLIEYVEGMFRGDAYAYRLKLSV</sequence>
<dbReference type="Gene3D" id="1.10.10.10">
    <property type="entry name" value="Winged helix-like DNA-binding domain superfamily/Winged helix DNA-binding domain"/>
    <property type="match status" value="1"/>
</dbReference>
<evidence type="ECO:0000256" key="1">
    <source>
        <dbReference type="ARBA" id="ARBA00023015"/>
    </source>
</evidence>
<evidence type="ECO:0000313" key="5">
    <source>
        <dbReference type="EMBL" id="MDR4305459.1"/>
    </source>
</evidence>
<dbReference type="InterPro" id="IPR000524">
    <property type="entry name" value="Tscrpt_reg_HTH_GntR"/>
</dbReference>
<evidence type="ECO:0000313" key="6">
    <source>
        <dbReference type="Proteomes" id="UP001181622"/>
    </source>
</evidence>
<organism evidence="5 6">
    <name type="scientific">Chelatococcus sambhunathii</name>
    <dbReference type="NCBI Taxonomy" id="363953"/>
    <lineage>
        <taxon>Bacteria</taxon>
        <taxon>Pseudomonadati</taxon>
        <taxon>Pseudomonadota</taxon>
        <taxon>Alphaproteobacteria</taxon>
        <taxon>Hyphomicrobiales</taxon>
        <taxon>Chelatococcaceae</taxon>
        <taxon>Chelatococcus</taxon>
    </lineage>
</organism>
<dbReference type="Pfam" id="PF07702">
    <property type="entry name" value="UTRA"/>
    <property type="match status" value="1"/>
</dbReference>
<dbReference type="SMART" id="SM00866">
    <property type="entry name" value="UTRA"/>
    <property type="match status" value="1"/>
</dbReference>
<gene>
    <name evidence="5" type="ORF">IHQ68_02325</name>
</gene>
<dbReference type="Proteomes" id="UP001181622">
    <property type="component" value="Unassembled WGS sequence"/>
</dbReference>
<dbReference type="PROSITE" id="PS50949">
    <property type="entry name" value="HTH_GNTR"/>
    <property type="match status" value="1"/>
</dbReference>
<keyword evidence="2" id="KW-0238">DNA-binding</keyword>